<dbReference type="EMBL" id="CADCVF010000064">
    <property type="protein sequence ID" value="CAA9463771.1"/>
    <property type="molecule type" value="Genomic_DNA"/>
</dbReference>
<dbReference type="AlphaFoldDB" id="A0A6J4R481"/>
<sequence length="69" mass="8010">MTQADPMNEAVKQALKEALAETLHEQRELLHEVLAKVLEDFAFAEAIREVRQTERVERDEVYDVLEGRT</sequence>
<gene>
    <name evidence="1" type="ORF">AVDCRST_MAG58-3054</name>
</gene>
<protein>
    <submittedName>
        <fullName evidence="1">Uncharacterized protein</fullName>
    </submittedName>
</protein>
<dbReference type="Pfam" id="PF25734">
    <property type="entry name" value="RelB_like_antitoxin"/>
    <property type="match status" value="1"/>
</dbReference>
<evidence type="ECO:0000313" key="1">
    <source>
        <dbReference type="EMBL" id="CAA9463771.1"/>
    </source>
</evidence>
<organism evidence="1">
    <name type="scientific">uncultured Rubrobacteraceae bacterium</name>
    <dbReference type="NCBI Taxonomy" id="349277"/>
    <lineage>
        <taxon>Bacteria</taxon>
        <taxon>Bacillati</taxon>
        <taxon>Actinomycetota</taxon>
        <taxon>Rubrobacteria</taxon>
        <taxon>Rubrobacterales</taxon>
        <taxon>Rubrobacteraceae</taxon>
        <taxon>environmental samples</taxon>
    </lineage>
</organism>
<reference evidence="1" key="1">
    <citation type="submission" date="2020-02" db="EMBL/GenBank/DDBJ databases">
        <authorList>
            <person name="Meier V. D."/>
        </authorList>
    </citation>
    <scope>NUCLEOTIDE SEQUENCE</scope>
    <source>
        <strain evidence="1">AVDCRST_MAG58</strain>
    </source>
</reference>
<accession>A0A6J4R481</accession>
<dbReference type="InterPro" id="IPR057930">
    <property type="entry name" value="Antitoxin_put"/>
</dbReference>
<name>A0A6J4R481_9ACTN</name>
<proteinExistence type="predicted"/>